<gene>
    <name evidence="1" type="ORF">SEMRO_2429_G327430.1</name>
</gene>
<dbReference type="EMBL" id="CAICTM010002427">
    <property type="protein sequence ID" value="CAB9529216.1"/>
    <property type="molecule type" value="Genomic_DNA"/>
</dbReference>
<accession>A0A9N8F0Z1</accession>
<name>A0A9N8F0Z1_9STRA</name>
<proteinExistence type="predicted"/>
<evidence type="ECO:0000313" key="1">
    <source>
        <dbReference type="EMBL" id="CAB9529216.1"/>
    </source>
</evidence>
<comment type="caution">
    <text evidence="1">The sequence shown here is derived from an EMBL/GenBank/DDBJ whole genome shotgun (WGS) entry which is preliminary data.</text>
</comment>
<organism evidence="1 2">
    <name type="scientific">Seminavis robusta</name>
    <dbReference type="NCBI Taxonomy" id="568900"/>
    <lineage>
        <taxon>Eukaryota</taxon>
        <taxon>Sar</taxon>
        <taxon>Stramenopiles</taxon>
        <taxon>Ochrophyta</taxon>
        <taxon>Bacillariophyta</taxon>
        <taxon>Bacillariophyceae</taxon>
        <taxon>Bacillariophycidae</taxon>
        <taxon>Naviculales</taxon>
        <taxon>Naviculaceae</taxon>
        <taxon>Seminavis</taxon>
    </lineage>
</organism>
<reference evidence="1" key="1">
    <citation type="submission" date="2020-06" db="EMBL/GenBank/DDBJ databases">
        <authorList>
            <consortium name="Plant Systems Biology data submission"/>
        </authorList>
    </citation>
    <scope>NUCLEOTIDE SEQUENCE</scope>
    <source>
        <strain evidence="1">D6</strain>
    </source>
</reference>
<protein>
    <submittedName>
        <fullName evidence="1">Uncharacterized protein</fullName>
    </submittedName>
</protein>
<dbReference type="Proteomes" id="UP001153069">
    <property type="component" value="Unassembled WGS sequence"/>
</dbReference>
<evidence type="ECO:0000313" key="2">
    <source>
        <dbReference type="Proteomes" id="UP001153069"/>
    </source>
</evidence>
<keyword evidence="2" id="KW-1185">Reference proteome</keyword>
<dbReference type="AlphaFoldDB" id="A0A9N8F0Z1"/>
<sequence>MAAPLPTSFRGYVLGTANPNQDAPQAEDTMYRPPVPGAPAPVTAAQCFAMAESRIVPTFFLGNCGNTNKPLPLLAFYSTNTAGRADNNNHQYAFVGDLDMHETMPPIVVITQDGFDVTNVAATVPNLATLQNVWAALPADEDRVQPPADNTDQVFTRHMHPIPYPYVNQILQAHMDHRLSWRYLVTQILQPISLIAAEQDAYSGFVNWVRVSSTSRPDGAAFGPAETAMEFAAVYGLPRALQARRPMLLRYLPGMGRPTDLTQDLRTLVQEHRALQQSIGRMQERPQRPLLTTHPLLTEIILKISESTTEAQLPTIWHQWGLHTKGQHLTAIENACQSIAATRHWSIPIITPALATDIATGHLLAEHNSAFKQGLSPMPGGSTVFSFIIQ</sequence>